<accession>A0A168EZ93</accession>
<dbReference type="EMBL" id="AZHF01000006">
    <property type="protein sequence ID" value="OAA74440.1"/>
    <property type="molecule type" value="Genomic_DNA"/>
</dbReference>
<comment type="caution">
    <text evidence="2">The sequence shown here is derived from an EMBL/GenBank/DDBJ whole genome shotgun (WGS) entry which is preliminary data.</text>
</comment>
<dbReference type="Proteomes" id="UP000076881">
    <property type="component" value="Unassembled WGS sequence"/>
</dbReference>
<organism evidence="2 3">
    <name type="scientific">Akanthomyces lecanii RCEF 1005</name>
    <dbReference type="NCBI Taxonomy" id="1081108"/>
    <lineage>
        <taxon>Eukaryota</taxon>
        <taxon>Fungi</taxon>
        <taxon>Dikarya</taxon>
        <taxon>Ascomycota</taxon>
        <taxon>Pezizomycotina</taxon>
        <taxon>Sordariomycetes</taxon>
        <taxon>Hypocreomycetidae</taxon>
        <taxon>Hypocreales</taxon>
        <taxon>Cordycipitaceae</taxon>
        <taxon>Akanthomyces</taxon>
        <taxon>Cordyceps confragosa</taxon>
    </lineage>
</organism>
<sequence length="169" mass="19445">MVHQAERRTRQALNNSRQPKAGYLPDNLPNNIKLLPKENFQVPRYSTLEGKRRTALMYEREVKRQKTMAAIQKTAYTLLSPIAEEGDEENAGKGIESYTLVGEFHVCSHLYKMALHDQSGTYTKTAVTSLERSEFFRHGGVLALLSWLIKASKKKSKKPVHHTRYYRSH</sequence>
<gene>
    <name evidence="2" type="ORF">LEL_08021</name>
</gene>
<proteinExistence type="predicted"/>
<feature type="region of interest" description="Disordered" evidence="1">
    <location>
        <begin position="1"/>
        <end position="28"/>
    </location>
</feature>
<evidence type="ECO:0000313" key="3">
    <source>
        <dbReference type="Proteomes" id="UP000076881"/>
    </source>
</evidence>
<name>A0A168EZ93_CORDF</name>
<dbReference type="AlphaFoldDB" id="A0A168EZ93"/>
<reference evidence="2 3" key="1">
    <citation type="journal article" date="2016" name="Genome Biol. Evol.">
        <title>Divergent and convergent evolution of fungal pathogenicity.</title>
        <authorList>
            <person name="Shang Y."/>
            <person name="Xiao G."/>
            <person name="Zheng P."/>
            <person name="Cen K."/>
            <person name="Zhan S."/>
            <person name="Wang C."/>
        </authorList>
    </citation>
    <scope>NUCLEOTIDE SEQUENCE [LARGE SCALE GENOMIC DNA]</scope>
    <source>
        <strain evidence="2 3">RCEF 1005</strain>
    </source>
</reference>
<keyword evidence="3" id="KW-1185">Reference proteome</keyword>
<evidence type="ECO:0000313" key="2">
    <source>
        <dbReference type="EMBL" id="OAA74440.1"/>
    </source>
</evidence>
<protein>
    <submittedName>
        <fullName evidence="2">Uncharacterized protein</fullName>
    </submittedName>
</protein>
<evidence type="ECO:0000256" key="1">
    <source>
        <dbReference type="SAM" id="MobiDB-lite"/>
    </source>
</evidence>